<evidence type="ECO:0000313" key="3">
    <source>
        <dbReference type="EMBL" id="TWI33787.1"/>
    </source>
</evidence>
<organism evidence="3 4">
    <name type="scientific">Paracoccus sulfuroxidans</name>
    <dbReference type="NCBI Taxonomy" id="384678"/>
    <lineage>
        <taxon>Bacteria</taxon>
        <taxon>Pseudomonadati</taxon>
        <taxon>Pseudomonadota</taxon>
        <taxon>Alphaproteobacteria</taxon>
        <taxon>Rhodobacterales</taxon>
        <taxon>Paracoccaceae</taxon>
        <taxon>Paracoccus</taxon>
    </lineage>
</organism>
<dbReference type="RefSeq" id="WP_199756544.1">
    <property type="nucleotide sequence ID" value="NZ_VLKU01000006.1"/>
</dbReference>
<feature type="compositionally biased region" description="Low complexity" evidence="1">
    <location>
        <begin position="319"/>
        <end position="362"/>
    </location>
</feature>
<feature type="signal peptide" evidence="2">
    <location>
        <begin position="1"/>
        <end position="18"/>
    </location>
</feature>
<feature type="chain" id="PRO_5021761060" description="Peptidoglycan binding protein" evidence="2">
    <location>
        <begin position="19"/>
        <end position="386"/>
    </location>
</feature>
<evidence type="ECO:0000256" key="2">
    <source>
        <dbReference type="SAM" id="SignalP"/>
    </source>
</evidence>
<protein>
    <recommendedName>
        <fullName evidence="5">Peptidoglycan binding protein</fullName>
    </recommendedName>
</protein>
<reference evidence="3 4" key="1">
    <citation type="journal article" date="2015" name="Stand. Genomic Sci.">
        <title>Genomic Encyclopedia of Bacterial and Archaeal Type Strains, Phase III: the genomes of soil and plant-associated and newly described type strains.</title>
        <authorList>
            <person name="Whitman W.B."/>
            <person name="Woyke T."/>
            <person name="Klenk H.P."/>
            <person name="Zhou Y."/>
            <person name="Lilburn T.G."/>
            <person name="Beck B.J."/>
            <person name="De Vos P."/>
            <person name="Vandamme P."/>
            <person name="Eisen J.A."/>
            <person name="Garrity G."/>
            <person name="Hugenholtz P."/>
            <person name="Kyrpides N.C."/>
        </authorList>
    </citation>
    <scope>NUCLEOTIDE SEQUENCE [LARGE SCALE GENOMIC DNA]</scope>
    <source>
        <strain evidence="3 4">CGMCC 1.5364</strain>
    </source>
</reference>
<keyword evidence="2" id="KW-0732">Signal</keyword>
<proteinExistence type="predicted"/>
<dbReference type="Proteomes" id="UP000316225">
    <property type="component" value="Unassembled WGS sequence"/>
</dbReference>
<evidence type="ECO:0008006" key="5">
    <source>
        <dbReference type="Google" id="ProtNLM"/>
    </source>
</evidence>
<gene>
    <name evidence="3" type="ORF">IQ24_02151</name>
</gene>
<dbReference type="EMBL" id="VLKU01000006">
    <property type="protein sequence ID" value="TWI33787.1"/>
    <property type="molecule type" value="Genomic_DNA"/>
</dbReference>
<evidence type="ECO:0000313" key="4">
    <source>
        <dbReference type="Proteomes" id="UP000316225"/>
    </source>
</evidence>
<feature type="region of interest" description="Disordered" evidence="1">
    <location>
        <begin position="319"/>
        <end position="386"/>
    </location>
</feature>
<evidence type="ECO:0000256" key="1">
    <source>
        <dbReference type="SAM" id="MobiDB-lite"/>
    </source>
</evidence>
<sequence length="386" mass="39651">MKPGALILAAGAVMAAHAGMASEVDVLAPGLPEAFSTLPGVRLVQPEDGVEVLARTIYLDDPAALEGLGDLPPDALVVVNDCGWDRPFAEMRADLRARVASPSGSCDTDEVSRRAASALAADAGQQAADLQAAGFRIHSPARAAVAPVLDTSIVISALPGNAVILAAEAPQAVVVPASLGPAPVGQQPRRAGLPEPSIIVGELASLIGRDQRGPLGVPYAIRERIRVLDPALFQSMLEGGAFDPLPDQMAVALQTELQRMNCYGGTVDGSWGQGSITALGRYFSTLGAANASTTPDPALFRAIALNPDVECPQVAPAVAATPATPRSTPRATQAASTQRTPAARQPSQPAAASTARRPQTSAEPAQPAAPAGTRWNMNPRGSGMYR</sequence>
<comment type="caution">
    <text evidence="3">The sequence shown here is derived from an EMBL/GenBank/DDBJ whole genome shotgun (WGS) entry which is preliminary data.</text>
</comment>
<name>A0A562NNK9_9RHOB</name>
<keyword evidence="4" id="KW-1185">Reference proteome</keyword>
<accession>A0A562NNK9</accession>
<dbReference type="AlphaFoldDB" id="A0A562NNK9"/>